<dbReference type="Gene3D" id="2.30.29.30">
    <property type="entry name" value="Pleckstrin-homology domain (PH domain)/Phosphotyrosine-binding domain (PTB)"/>
    <property type="match status" value="1"/>
</dbReference>
<dbReference type="SUPFAM" id="SSF50729">
    <property type="entry name" value="PH domain-like"/>
    <property type="match status" value="1"/>
</dbReference>
<dbReference type="PROSITE" id="PS50003">
    <property type="entry name" value="PH_DOMAIN"/>
    <property type="match status" value="1"/>
</dbReference>
<dbReference type="InterPro" id="IPR011993">
    <property type="entry name" value="PH-like_dom_sf"/>
</dbReference>
<dbReference type="FunFam" id="2.30.29.30:FF:000286">
    <property type="entry name" value="PH-protein kinase domain containing protein"/>
    <property type="match status" value="1"/>
</dbReference>
<dbReference type="PANTHER" id="PTHR14336">
    <property type="entry name" value="TANDEM PH DOMAIN CONTAINING PROTEIN"/>
    <property type="match status" value="1"/>
</dbReference>
<dbReference type="SMART" id="SM00233">
    <property type="entry name" value="PH"/>
    <property type="match status" value="1"/>
</dbReference>
<evidence type="ECO:0000259" key="1">
    <source>
        <dbReference type="PROSITE" id="PS50003"/>
    </source>
</evidence>
<sequence length="128" mass="15014">MDPAKVGEGVRFWENPERVGWLMKQGAWIKTWRRRWFVMKDGLIFWFKTDKVTQSSVPRGIVQVNKCLSVKGAEEVLNKPFSFEISTRENTQYFVADSDKEKEDWINAVGRAIVRQSASMQQEEVYSY</sequence>
<reference evidence="2" key="1">
    <citation type="submission" date="2021-01" db="EMBL/GenBank/DDBJ databases">
        <authorList>
            <person name="Corre E."/>
            <person name="Pelletier E."/>
            <person name="Niang G."/>
            <person name="Scheremetjew M."/>
            <person name="Finn R."/>
            <person name="Kale V."/>
            <person name="Holt S."/>
            <person name="Cochrane G."/>
            <person name="Meng A."/>
            <person name="Brown T."/>
            <person name="Cohen L."/>
        </authorList>
    </citation>
    <scope>NUCLEOTIDE SEQUENCE</scope>
    <source>
        <strain evidence="2">CCMP722</strain>
    </source>
</reference>
<dbReference type="InterPro" id="IPR001849">
    <property type="entry name" value="PH_domain"/>
</dbReference>
<dbReference type="CDD" id="cd13276">
    <property type="entry name" value="PH_AtPH1"/>
    <property type="match status" value="1"/>
</dbReference>
<dbReference type="Pfam" id="PF00169">
    <property type="entry name" value="PH"/>
    <property type="match status" value="1"/>
</dbReference>
<gene>
    <name evidence="2" type="ORF">POBO1169_LOCUS2553</name>
</gene>
<dbReference type="PANTHER" id="PTHR14336:SF8">
    <property type="entry name" value="PROTEIN OPY1"/>
    <property type="match status" value="1"/>
</dbReference>
<dbReference type="InterPro" id="IPR051707">
    <property type="entry name" value="PI-Interact_SigTrans_Reg"/>
</dbReference>
<feature type="domain" description="PH" evidence="1">
    <location>
        <begin position="15"/>
        <end position="114"/>
    </location>
</feature>
<dbReference type="EMBL" id="HBFA01005001">
    <property type="protein sequence ID" value="CAD8652560.1"/>
    <property type="molecule type" value="Transcribed_RNA"/>
</dbReference>
<dbReference type="AlphaFoldDB" id="A0A7S0MXT0"/>
<accession>A0A7S0MXT0</accession>
<organism evidence="2">
    <name type="scientific">Pyramimonas obovata</name>
    <dbReference type="NCBI Taxonomy" id="1411642"/>
    <lineage>
        <taxon>Eukaryota</taxon>
        <taxon>Viridiplantae</taxon>
        <taxon>Chlorophyta</taxon>
        <taxon>Pyramimonadophyceae</taxon>
        <taxon>Pyramimonadales</taxon>
        <taxon>Pyramimonadaceae</taxon>
        <taxon>Pyramimonas</taxon>
        <taxon>Pyramimonas incertae sedis</taxon>
    </lineage>
</organism>
<name>A0A7S0MXT0_9CHLO</name>
<protein>
    <recommendedName>
        <fullName evidence="1">PH domain-containing protein</fullName>
    </recommendedName>
</protein>
<evidence type="ECO:0000313" key="2">
    <source>
        <dbReference type="EMBL" id="CAD8652560.1"/>
    </source>
</evidence>
<proteinExistence type="predicted"/>